<sequence length="259" mass="28536">MNEALNDIREGALNWRAWGVLATDDLQARYRRTVLGPFWVTIAHAFFVAGYAYWSSAVLKQPLAEAFLYVAAGLTVWAFIASSLCEAPGIFPRTAGFITSYDLPISLQIFRVVLGQVLTLGHNFVVYLAALAFVGTWPGMVAFMAIPGLIVVSLACVSWSFFLSILGARYRDVGPLLNSVVGMLMIMTPVFWRKADIGSATWLAEANPIYHLIELIRAPLLGNMPTAVNWAASLTVVAVCTVISLVAFVRQRRNITYWL</sequence>
<evidence type="ECO:0000256" key="7">
    <source>
        <dbReference type="ARBA" id="ARBA00023047"/>
    </source>
</evidence>
<proteinExistence type="inferred from homology"/>
<comment type="subcellular location">
    <subcellularLocation>
        <location evidence="1">Cell membrane</location>
        <topology evidence="1">Multi-pass membrane protein</topology>
    </subcellularLocation>
</comment>
<evidence type="ECO:0000256" key="4">
    <source>
        <dbReference type="ARBA" id="ARBA00022475"/>
    </source>
</evidence>
<dbReference type="GO" id="GO:0015774">
    <property type="term" value="P:polysaccharide transport"/>
    <property type="evidence" value="ECO:0007669"/>
    <property type="project" value="UniProtKB-KW"/>
</dbReference>
<evidence type="ECO:0000256" key="2">
    <source>
        <dbReference type="ARBA" id="ARBA00007783"/>
    </source>
</evidence>
<evidence type="ECO:0000256" key="6">
    <source>
        <dbReference type="ARBA" id="ARBA00022989"/>
    </source>
</evidence>
<keyword evidence="8 9" id="KW-0472">Membrane</keyword>
<protein>
    <submittedName>
        <fullName evidence="11">Teichoic acid translocation permease protein TagG</fullName>
    </submittedName>
</protein>
<reference evidence="11 12" key="1">
    <citation type="journal article" date="2018" name="Genome Announc.">
        <title>Draft Genome Sequence of "Candidatus Phycosocius bacilliformis," an Alphaproteobacterial Ectosymbiont of the Hydrocarbon-Producing Green Alga Botryococcus braunii.</title>
        <authorList>
            <person name="Tanabe Y."/>
            <person name="Yamaguchi H."/>
            <person name="Watanabe M.M."/>
        </authorList>
    </citation>
    <scope>NUCLEOTIDE SEQUENCE [LARGE SCALE GENOMIC DNA]</scope>
    <source>
        <strain evidence="11 12">BOTRYCO-2</strain>
    </source>
</reference>
<dbReference type="GO" id="GO:0015920">
    <property type="term" value="P:lipopolysaccharide transport"/>
    <property type="evidence" value="ECO:0007669"/>
    <property type="project" value="TreeGrafter"/>
</dbReference>
<keyword evidence="7" id="KW-0762">Sugar transport</keyword>
<keyword evidence="4" id="KW-1003">Cell membrane</keyword>
<keyword evidence="3" id="KW-0813">Transport</keyword>
<dbReference type="AlphaFoldDB" id="A0A2P2E6F7"/>
<comment type="caution">
    <text evidence="11">The sequence shown here is derived from an EMBL/GenBank/DDBJ whole genome shotgun (WGS) entry which is preliminary data.</text>
</comment>
<evidence type="ECO:0000313" key="12">
    <source>
        <dbReference type="Proteomes" id="UP000245086"/>
    </source>
</evidence>
<evidence type="ECO:0000259" key="10">
    <source>
        <dbReference type="Pfam" id="PF01061"/>
    </source>
</evidence>
<comment type="similarity">
    <text evidence="2">Belongs to the ABC-2 integral membrane protein family.</text>
</comment>
<evidence type="ECO:0000256" key="8">
    <source>
        <dbReference type="ARBA" id="ARBA00023136"/>
    </source>
</evidence>
<evidence type="ECO:0000313" key="11">
    <source>
        <dbReference type="EMBL" id="GBF56654.1"/>
    </source>
</evidence>
<accession>A0A2P2E6F7</accession>
<dbReference type="GO" id="GO:0005886">
    <property type="term" value="C:plasma membrane"/>
    <property type="evidence" value="ECO:0007669"/>
    <property type="project" value="UniProtKB-SubCell"/>
</dbReference>
<gene>
    <name evidence="11" type="primary">tagG</name>
    <name evidence="11" type="ORF">PbB2_00311</name>
</gene>
<feature type="transmembrane region" description="Helical" evidence="9">
    <location>
        <begin position="66"/>
        <end position="91"/>
    </location>
</feature>
<keyword evidence="6 9" id="KW-1133">Transmembrane helix</keyword>
<dbReference type="RefSeq" id="WP_192576102.1">
    <property type="nucleotide sequence ID" value="NZ_BFBR01000001.1"/>
</dbReference>
<evidence type="ECO:0000256" key="5">
    <source>
        <dbReference type="ARBA" id="ARBA00022692"/>
    </source>
</evidence>
<keyword evidence="7" id="KW-0625">Polysaccharide transport</keyword>
<keyword evidence="5 9" id="KW-0812">Transmembrane</keyword>
<evidence type="ECO:0000256" key="3">
    <source>
        <dbReference type="ARBA" id="ARBA00022448"/>
    </source>
</evidence>
<dbReference type="GO" id="GO:0140359">
    <property type="term" value="F:ABC-type transporter activity"/>
    <property type="evidence" value="ECO:0007669"/>
    <property type="project" value="InterPro"/>
</dbReference>
<feature type="transmembrane region" description="Helical" evidence="9">
    <location>
        <begin position="34"/>
        <end position="54"/>
    </location>
</feature>
<organism evidence="11 12">
    <name type="scientific">Candidatus Phycosocius bacilliformis</name>
    <dbReference type="NCBI Taxonomy" id="1445552"/>
    <lineage>
        <taxon>Bacteria</taxon>
        <taxon>Pseudomonadati</taxon>
        <taxon>Pseudomonadota</taxon>
        <taxon>Alphaproteobacteria</taxon>
        <taxon>Caulobacterales</taxon>
        <taxon>Caulobacterales incertae sedis</taxon>
        <taxon>Candidatus Phycosocius</taxon>
    </lineage>
</organism>
<feature type="transmembrane region" description="Helical" evidence="9">
    <location>
        <begin position="140"/>
        <end position="166"/>
    </location>
</feature>
<evidence type="ECO:0000256" key="9">
    <source>
        <dbReference type="SAM" id="Phobius"/>
    </source>
</evidence>
<dbReference type="PANTHER" id="PTHR30413:SF10">
    <property type="entry name" value="CAPSULE POLYSACCHARIDE EXPORT INNER-MEMBRANE PROTEIN CTRC"/>
    <property type="match status" value="1"/>
</dbReference>
<feature type="transmembrane region" description="Helical" evidence="9">
    <location>
        <begin position="173"/>
        <end position="192"/>
    </location>
</feature>
<feature type="transmembrane region" description="Helical" evidence="9">
    <location>
        <begin position="112"/>
        <end position="134"/>
    </location>
</feature>
<feature type="domain" description="ABC-2 type transporter transmembrane" evidence="10">
    <location>
        <begin position="19"/>
        <end position="219"/>
    </location>
</feature>
<feature type="transmembrane region" description="Helical" evidence="9">
    <location>
        <begin position="227"/>
        <end position="249"/>
    </location>
</feature>
<name>A0A2P2E6F7_9PROT</name>
<dbReference type="PANTHER" id="PTHR30413">
    <property type="entry name" value="INNER MEMBRANE TRANSPORT PERMEASE"/>
    <property type="match status" value="1"/>
</dbReference>
<dbReference type="EMBL" id="BFBR01000001">
    <property type="protein sequence ID" value="GBF56654.1"/>
    <property type="molecule type" value="Genomic_DNA"/>
</dbReference>
<evidence type="ECO:0000256" key="1">
    <source>
        <dbReference type="ARBA" id="ARBA00004651"/>
    </source>
</evidence>
<keyword evidence="12" id="KW-1185">Reference proteome</keyword>
<dbReference type="Pfam" id="PF01061">
    <property type="entry name" value="ABC2_membrane"/>
    <property type="match status" value="1"/>
</dbReference>
<dbReference type="Proteomes" id="UP000245086">
    <property type="component" value="Unassembled WGS sequence"/>
</dbReference>
<dbReference type="InterPro" id="IPR013525">
    <property type="entry name" value="ABC2_TM"/>
</dbReference>